<reference evidence="2 3" key="1">
    <citation type="journal article" date="2019" name="Int. J. Syst. Evol. Microbiol.">
        <title>The Global Catalogue of Microorganisms (GCM) 10K type strain sequencing project: providing services to taxonomists for standard genome sequencing and annotation.</title>
        <authorList>
            <consortium name="The Broad Institute Genomics Platform"/>
            <consortium name="The Broad Institute Genome Sequencing Center for Infectious Disease"/>
            <person name="Wu L."/>
            <person name="Ma J."/>
        </authorList>
    </citation>
    <scope>NUCLEOTIDE SEQUENCE [LARGE SCALE GENOMIC DNA]</scope>
    <source>
        <strain evidence="2 3">JCM 10673</strain>
    </source>
</reference>
<keyword evidence="3" id="KW-1185">Reference proteome</keyword>
<accession>A0ABN1NFX5</accession>
<protein>
    <submittedName>
        <fullName evidence="2">Uncharacterized protein</fullName>
    </submittedName>
</protein>
<proteinExistence type="predicted"/>
<evidence type="ECO:0000313" key="3">
    <source>
        <dbReference type="Proteomes" id="UP001501005"/>
    </source>
</evidence>
<dbReference type="EMBL" id="BAAAHG010000005">
    <property type="protein sequence ID" value="GAA0906034.1"/>
    <property type="molecule type" value="Genomic_DNA"/>
</dbReference>
<evidence type="ECO:0000313" key="2">
    <source>
        <dbReference type="EMBL" id="GAA0906034.1"/>
    </source>
</evidence>
<feature type="region of interest" description="Disordered" evidence="1">
    <location>
        <begin position="42"/>
        <end position="97"/>
    </location>
</feature>
<sequence>MLYQLSYDPLCAPQPTASDRMLDVHLAEQRLLKANEVRVYVVRRRSSNGKRPTGSRGRKPSGPASGNRAVLRAENGGRAGGQNRGAAADSGLKRWTA</sequence>
<comment type="caution">
    <text evidence="2">The sequence shown here is derived from an EMBL/GenBank/DDBJ whole genome shotgun (WGS) entry which is preliminary data.</text>
</comment>
<organism evidence="2 3">
    <name type="scientific">Streptomyces thermoalcalitolerans</name>
    <dbReference type="NCBI Taxonomy" id="65605"/>
    <lineage>
        <taxon>Bacteria</taxon>
        <taxon>Bacillati</taxon>
        <taxon>Actinomycetota</taxon>
        <taxon>Actinomycetes</taxon>
        <taxon>Kitasatosporales</taxon>
        <taxon>Streptomycetaceae</taxon>
        <taxon>Streptomyces</taxon>
    </lineage>
</organism>
<name>A0ABN1NFX5_9ACTN</name>
<dbReference type="Proteomes" id="UP001501005">
    <property type="component" value="Unassembled WGS sequence"/>
</dbReference>
<evidence type="ECO:0000256" key="1">
    <source>
        <dbReference type="SAM" id="MobiDB-lite"/>
    </source>
</evidence>
<gene>
    <name evidence="2" type="ORF">GCM10009549_10700</name>
</gene>